<keyword evidence="1" id="KW-0812">Transmembrane</keyword>
<dbReference type="Proteomes" id="UP001430377">
    <property type="component" value="Unassembled WGS sequence"/>
</dbReference>
<gene>
    <name evidence="2" type="ORF">EGH21_12615</name>
</gene>
<proteinExistence type="predicted"/>
<evidence type="ECO:0000313" key="3">
    <source>
        <dbReference type="Proteomes" id="UP001430377"/>
    </source>
</evidence>
<sequence length="75" mass="7719">MTAPYSLATLTHPQIAPEAIATLTSLGAAAYIGAATAAAGQYALTGFAVLAVLGLLVALKRVDRRARYVEELTTT</sequence>
<protein>
    <submittedName>
        <fullName evidence="2">Uncharacterized protein</fullName>
    </submittedName>
</protein>
<comment type="caution">
    <text evidence="2">The sequence shown here is derived from an EMBL/GenBank/DDBJ whole genome shotgun (WGS) entry which is preliminary data.</text>
</comment>
<dbReference type="RefSeq" id="WP_220618835.1">
    <property type="nucleotide sequence ID" value="NZ_RKLR01000004.1"/>
</dbReference>
<dbReference type="EMBL" id="RKLR01000004">
    <property type="protein sequence ID" value="MBX0323873.1"/>
    <property type="molecule type" value="Genomic_DNA"/>
</dbReference>
<feature type="transmembrane region" description="Helical" evidence="1">
    <location>
        <begin position="39"/>
        <end position="59"/>
    </location>
</feature>
<reference evidence="2 3" key="1">
    <citation type="submission" date="2021-06" db="EMBL/GenBank/DDBJ databases">
        <title>Halomicroarcula sp. a new haloarchaeum isolated from saline soil.</title>
        <authorList>
            <person name="Duran-Viseras A."/>
            <person name="Sanchez-Porro C."/>
            <person name="Ventosa A."/>
        </authorList>
    </citation>
    <scope>NUCLEOTIDE SEQUENCE [LARGE SCALE GENOMIC DNA]</scope>
    <source>
        <strain evidence="2 3">F13</strain>
    </source>
</reference>
<keyword evidence="3" id="KW-1185">Reference proteome</keyword>
<evidence type="ECO:0000256" key="1">
    <source>
        <dbReference type="SAM" id="Phobius"/>
    </source>
</evidence>
<organism evidence="2 3">
    <name type="scientific">Haloarcula rubra</name>
    <dbReference type="NCBI Taxonomy" id="2487747"/>
    <lineage>
        <taxon>Archaea</taxon>
        <taxon>Methanobacteriati</taxon>
        <taxon>Methanobacteriota</taxon>
        <taxon>Stenosarchaea group</taxon>
        <taxon>Halobacteria</taxon>
        <taxon>Halobacteriales</taxon>
        <taxon>Haloarculaceae</taxon>
        <taxon>Haloarcula</taxon>
    </lineage>
</organism>
<accession>A0AAW4PQK3</accession>
<keyword evidence="1" id="KW-1133">Transmembrane helix</keyword>
<name>A0AAW4PQK3_9EURY</name>
<evidence type="ECO:0000313" key="2">
    <source>
        <dbReference type="EMBL" id="MBX0323873.1"/>
    </source>
</evidence>
<dbReference type="AlphaFoldDB" id="A0AAW4PQK3"/>
<keyword evidence="1" id="KW-0472">Membrane</keyword>